<proteinExistence type="predicted"/>
<name>A0A8R7P599_TRIUA</name>
<evidence type="ECO:0000313" key="3">
    <source>
        <dbReference type="Proteomes" id="UP000015106"/>
    </source>
</evidence>
<accession>A0A8R7P599</accession>
<keyword evidence="1" id="KW-0732">Signal</keyword>
<dbReference type="EnsemblPlants" id="TuG1812G0100003960.01.T02">
    <property type="protein sequence ID" value="TuG1812G0100003960.01.T02"/>
    <property type="gene ID" value="TuG1812G0100003960.01"/>
</dbReference>
<evidence type="ECO:0000256" key="1">
    <source>
        <dbReference type="SAM" id="SignalP"/>
    </source>
</evidence>
<keyword evidence="3" id="KW-1185">Reference proteome</keyword>
<reference evidence="2" key="3">
    <citation type="submission" date="2022-06" db="UniProtKB">
        <authorList>
            <consortium name="EnsemblPlants"/>
        </authorList>
    </citation>
    <scope>IDENTIFICATION</scope>
</reference>
<organism evidence="2 3">
    <name type="scientific">Triticum urartu</name>
    <name type="common">Red wild einkorn</name>
    <name type="synonym">Crithodium urartu</name>
    <dbReference type="NCBI Taxonomy" id="4572"/>
    <lineage>
        <taxon>Eukaryota</taxon>
        <taxon>Viridiplantae</taxon>
        <taxon>Streptophyta</taxon>
        <taxon>Embryophyta</taxon>
        <taxon>Tracheophyta</taxon>
        <taxon>Spermatophyta</taxon>
        <taxon>Magnoliopsida</taxon>
        <taxon>Liliopsida</taxon>
        <taxon>Poales</taxon>
        <taxon>Poaceae</taxon>
        <taxon>BOP clade</taxon>
        <taxon>Pooideae</taxon>
        <taxon>Triticodae</taxon>
        <taxon>Triticeae</taxon>
        <taxon>Triticinae</taxon>
        <taxon>Triticum</taxon>
    </lineage>
</organism>
<evidence type="ECO:0000313" key="2">
    <source>
        <dbReference type="EnsemblPlants" id="TuG1812G0100003960.01.T02"/>
    </source>
</evidence>
<reference evidence="2" key="2">
    <citation type="submission" date="2018-03" db="EMBL/GenBank/DDBJ databases">
        <title>The Triticum urartu genome reveals the dynamic nature of wheat genome evolution.</title>
        <authorList>
            <person name="Ling H."/>
            <person name="Ma B."/>
            <person name="Shi X."/>
            <person name="Liu H."/>
            <person name="Dong L."/>
            <person name="Sun H."/>
            <person name="Cao Y."/>
            <person name="Gao Q."/>
            <person name="Zheng S."/>
            <person name="Li Y."/>
            <person name="Yu Y."/>
            <person name="Du H."/>
            <person name="Qi M."/>
            <person name="Li Y."/>
            <person name="Yu H."/>
            <person name="Cui Y."/>
            <person name="Wang N."/>
            <person name="Chen C."/>
            <person name="Wu H."/>
            <person name="Zhao Y."/>
            <person name="Zhang J."/>
            <person name="Li Y."/>
            <person name="Zhou W."/>
            <person name="Zhang B."/>
            <person name="Hu W."/>
            <person name="Eijk M."/>
            <person name="Tang J."/>
            <person name="Witsenboer H."/>
            <person name="Zhao S."/>
            <person name="Li Z."/>
            <person name="Zhang A."/>
            <person name="Wang D."/>
            <person name="Liang C."/>
        </authorList>
    </citation>
    <scope>NUCLEOTIDE SEQUENCE [LARGE SCALE GENOMIC DNA]</scope>
    <source>
        <strain evidence="2">cv. G1812</strain>
    </source>
</reference>
<sequence length="114" mass="12674">MELSSALHKLCLLFSHVLMCAFGLRRHIPRKLADGDVSVISCLIERTAKKATITTNWPELRRDTNIKEGDICLLLQTAGKAFHEVSLSLPLPGRRRLLDSTVAATGLPARRPHH</sequence>
<dbReference type="Gramene" id="TuG1812G0100003960.01.T02">
    <property type="protein sequence ID" value="TuG1812G0100003960.01.T02"/>
    <property type="gene ID" value="TuG1812G0100003960.01"/>
</dbReference>
<evidence type="ECO:0008006" key="4">
    <source>
        <dbReference type="Google" id="ProtNLM"/>
    </source>
</evidence>
<protein>
    <recommendedName>
        <fullName evidence="4">TF-B3 domain-containing protein</fullName>
    </recommendedName>
</protein>
<feature type="chain" id="PRO_5044156818" description="TF-B3 domain-containing protein" evidence="1">
    <location>
        <begin position="24"/>
        <end position="114"/>
    </location>
</feature>
<feature type="signal peptide" evidence="1">
    <location>
        <begin position="1"/>
        <end position="23"/>
    </location>
</feature>
<dbReference type="AlphaFoldDB" id="A0A8R7P599"/>
<dbReference type="Gramene" id="TuG1812G0100003960.01.T01">
    <property type="protein sequence ID" value="TuG1812G0100003960.01.T01"/>
    <property type="gene ID" value="TuG1812G0100003960.01"/>
</dbReference>
<dbReference type="EnsemblPlants" id="TuG1812G0100003960.01.T01">
    <property type="protein sequence ID" value="TuG1812G0100003960.01.T01"/>
    <property type="gene ID" value="TuG1812G0100003960.01"/>
</dbReference>
<dbReference type="Proteomes" id="UP000015106">
    <property type="component" value="Chromosome 1"/>
</dbReference>
<reference evidence="3" key="1">
    <citation type="journal article" date="2013" name="Nature">
        <title>Draft genome of the wheat A-genome progenitor Triticum urartu.</title>
        <authorList>
            <person name="Ling H.Q."/>
            <person name="Zhao S."/>
            <person name="Liu D."/>
            <person name="Wang J."/>
            <person name="Sun H."/>
            <person name="Zhang C."/>
            <person name="Fan H."/>
            <person name="Li D."/>
            <person name="Dong L."/>
            <person name="Tao Y."/>
            <person name="Gao C."/>
            <person name="Wu H."/>
            <person name="Li Y."/>
            <person name="Cui Y."/>
            <person name="Guo X."/>
            <person name="Zheng S."/>
            <person name="Wang B."/>
            <person name="Yu K."/>
            <person name="Liang Q."/>
            <person name="Yang W."/>
            <person name="Lou X."/>
            <person name="Chen J."/>
            <person name="Feng M."/>
            <person name="Jian J."/>
            <person name="Zhang X."/>
            <person name="Luo G."/>
            <person name="Jiang Y."/>
            <person name="Liu J."/>
            <person name="Wang Z."/>
            <person name="Sha Y."/>
            <person name="Zhang B."/>
            <person name="Wu H."/>
            <person name="Tang D."/>
            <person name="Shen Q."/>
            <person name="Xue P."/>
            <person name="Zou S."/>
            <person name="Wang X."/>
            <person name="Liu X."/>
            <person name="Wang F."/>
            <person name="Yang Y."/>
            <person name="An X."/>
            <person name="Dong Z."/>
            <person name="Zhang K."/>
            <person name="Zhang X."/>
            <person name="Luo M.C."/>
            <person name="Dvorak J."/>
            <person name="Tong Y."/>
            <person name="Wang J."/>
            <person name="Yang H."/>
            <person name="Li Z."/>
            <person name="Wang D."/>
            <person name="Zhang A."/>
            <person name="Wang J."/>
        </authorList>
    </citation>
    <scope>NUCLEOTIDE SEQUENCE</scope>
    <source>
        <strain evidence="3">cv. G1812</strain>
    </source>
</reference>